<feature type="region of interest" description="Disordered" evidence="1">
    <location>
        <begin position="1"/>
        <end position="80"/>
    </location>
</feature>
<evidence type="ECO:0000313" key="3">
    <source>
        <dbReference type="Proteomes" id="UP001497516"/>
    </source>
</evidence>
<accession>A0AAV2DLI5</accession>
<feature type="compositionally biased region" description="Basic and acidic residues" evidence="1">
    <location>
        <begin position="17"/>
        <end position="47"/>
    </location>
</feature>
<gene>
    <name evidence="2" type="ORF">LTRI10_LOCUS15811</name>
</gene>
<sequence>MEGEMILGQTNTKTLHSTRDRVRRWQETPRKLIGDGGREGFWEKTEENGLGETNRSAGRVADFSPPPNSFPFQNPADVNN</sequence>
<organism evidence="2 3">
    <name type="scientific">Linum trigynum</name>
    <dbReference type="NCBI Taxonomy" id="586398"/>
    <lineage>
        <taxon>Eukaryota</taxon>
        <taxon>Viridiplantae</taxon>
        <taxon>Streptophyta</taxon>
        <taxon>Embryophyta</taxon>
        <taxon>Tracheophyta</taxon>
        <taxon>Spermatophyta</taxon>
        <taxon>Magnoliopsida</taxon>
        <taxon>eudicotyledons</taxon>
        <taxon>Gunneridae</taxon>
        <taxon>Pentapetalae</taxon>
        <taxon>rosids</taxon>
        <taxon>fabids</taxon>
        <taxon>Malpighiales</taxon>
        <taxon>Linaceae</taxon>
        <taxon>Linum</taxon>
    </lineage>
</organism>
<dbReference type="Proteomes" id="UP001497516">
    <property type="component" value="Chromosome 3"/>
</dbReference>
<dbReference type="AlphaFoldDB" id="A0AAV2DLI5"/>
<reference evidence="2 3" key="1">
    <citation type="submission" date="2024-04" db="EMBL/GenBank/DDBJ databases">
        <authorList>
            <person name="Fracassetti M."/>
        </authorList>
    </citation>
    <scope>NUCLEOTIDE SEQUENCE [LARGE SCALE GENOMIC DNA]</scope>
</reference>
<name>A0AAV2DLI5_9ROSI</name>
<keyword evidence="3" id="KW-1185">Reference proteome</keyword>
<evidence type="ECO:0000313" key="2">
    <source>
        <dbReference type="EMBL" id="CAL1373909.1"/>
    </source>
</evidence>
<evidence type="ECO:0000256" key="1">
    <source>
        <dbReference type="SAM" id="MobiDB-lite"/>
    </source>
</evidence>
<dbReference type="EMBL" id="OZ034816">
    <property type="protein sequence ID" value="CAL1373909.1"/>
    <property type="molecule type" value="Genomic_DNA"/>
</dbReference>
<feature type="compositionally biased region" description="Low complexity" evidence="1">
    <location>
        <begin position="70"/>
        <end position="80"/>
    </location>
</feature>
<proteinExistence type="predicted"/>
<protein>
    <submittedName>
        <fullName evidence="2">Uncharacterized protein</fullName>
    </submittedName>
</protein>